<gene>
    <name evidence="1" type="ORF">CTEN210_18655</name>
</gene>
<protein>
    <submittedName>
        <fullName evidence="1">Uncharacterized protein</fullName>
    </submittedName>
</protein>
<dbReference type="EMBL" id="BLLK01000081">
    <property type="protein sequence ID" value="GFH62179.1"/>
    <property type="molecule type" value="Genomic_DNA"/>
</dbReference>
<proteinExistence type="predicted"/>
<keyword evidence="2" id="KW-1185">Reference proteome</keyword>
<organism evidence="1 2">
    <name type="scientific">Chaetoceros tenuissimus</name>
    <dbReference type="NCBI Taxonomy" id="426638"/>
    <lineage>
        <taxon>Eukaryota</taxon>
        <taxon>Sar</taxon>
        <taxon>Stramenopiles</taxon>
        <taxon>Ochrophyta</taxon>
        <taxon>Bacillariophyta</taxon>
        <taxon>Coscinodiscophyceae</taxon>
        <taxon>Chaetocerotophycidae</taxon>
        <taxon>Chaetocerotales</taxon>
        <taxon>Chaetocerotaceae</taxon>
        <taxon>Chaetoceros</taxon>
    </lineage>
</organism>
<evidence type="ECO:0000313" key="1">
    <source>
        <dbReference type="EMBL" id="GFH62179.1"/>
    </source>
</evidence>
<name>A0AAD3HGB2_9STRA</name>
<dbReference type="Proteomes" id="UP001054902">
    <property type="component" value="Unassembled WGS sequence"/>
</dbReference>
<dbReference type="AlphaFoldDB" id="A0AAD3HGB2"/>
<accession>A0AAD3HGB2</accession>
<reference evidence="1 2" key="1">
    <citation type="journal article" date="2021" name="Sci. Rep.">
        <title>The genome of the diatom Chaetoceros tenuissimus carries an ancient integrated fragment of an extant virus.</title>
        <authorList>
            <person name="Hongo Y."/>
            <person name="Kimura K."/>
            <person name="Takaki Y."/>
            <person name="Yoshida Y."/>
            <person name="Baba S."/>
            <person name="Kobayashi G."/>
            <person name="Nagasaki K."/>
            <person name="Hano T."/>
            <person name="Tomaru Y."/>
        </authorList>
    </citation>
    <scope>NUCLEOTIDE SEQUENCE [LARGE SCALE GENOMIC DNA]</scope>
    <source>
        <strain evidence="1 2">NIES-3715</strain>
    </source>
</reference>
<comment type="caution">
    <text evidence="1">The sequence shown here is derived from an EMBL/GenBank/DDBJ whole genome shotgun (WGS) entry which is preliminary data.</text>
</comment>
<sequence length="167" mass="19090">MNQIKPFTLQQGTADWFWLRKFSLTSSQAHGAFLKLLPDKKDNDDWIKVATYIYGEDWAEVLDLGAQEKDSSDTTTTNDDLKSFLNLAMLDNKCAVSSLHEYVENKIVLSKENASTIWTGINFENVNQAEVKRDIKTILVEFNPETLEMKNANDTLMQEWLSSCNSK</sequence>
<evidence type="ECO:0000313" key="2">
    <source>
        <dbReference type="Proteomes" id="UP001054902"/>
    </source>
</evidence>